<evidence type="ECO:0000256" key="3">
    <source>
        <dbReference type="SAM" id="SignalP"/>
    </source>
</evidence>
<dbReference type="STRING" id="98765.A0A2R6RVV6"/>
<keyword evidence="3" id="KW-0732">Signal</keyword>
<feature type="transmembrane region" description="Helical" evidence="2">
    <location>
        <begin position="466"/>
        <end position="484"/>
    </location>
</feature>
<dbReference type="Proteomes" id="UP000186601">
    <property type="component" value="Unassembled WGS sequence"/>
</dbReference>
<dbReference type="OrthoDB" id="2686083at2759"/>
<proteinExistence type="predicted"/>
<evidence type="ECO:0000313" key="5">
    <source>
        <dbReference type="Proteomes" id="UP000186601"/>
    </source>
</evidence>
<evidence type="ECO:0000313" key="4">
    <source>
        <dbReference type="EMBL" id="PSS34161.1"/>
    </source>
</evidence>
<keyword evidence="2" id="KW-0472">Membrane</keyword>
<reference evidence="4 5" key="1">
    <citation type="submission" date="2018-02" db="EMBL/GenBank/DDBJ databases">
        <title>Genome sequence of the basidiomycete white-rot fungus Phlebia centrifuga.</title>
        <authorList>
            <person name="Granchi Z."/>
            <person name="Peng M."/>
            <person name="de Vries R.P."/>
            <person name="Hilden K."/>
            <person name="Makela M.R."/>
            <person name="Grigoriev I."/>
            <person name="Riley R."/>
        </authorList>
    </citation>
    <scope>NUCLEOTIDE SEQUENCE [LARGE SCALE GENOMIC DNA]</scope>
    <source>
        <strain evidence="4 5">FBCC195</strain>
    </source>
</reference>
<feature type="signal peptide" evidence="3">
    <location>
        <begin position="1"/>
        <end position="18"/>
    </location>
</feature>
<feature type="region of interest" description="Disordered" evidence="1">
    <location>
        <begin position="138"/>
        <end position="160"/>
    </location>
</feature>
<gene>
    <name evidence="4" type="ORF">PHLCEN_2v1778</name>
</gene>
<evidence type="ECO:0000256" key="1">
    <source>
        <dbReference type="SAM" id="MobiDB-lite"/>
    </source>
</evidence>
<name>A0A2R6RVV6_9APHY</name>
<dbReference type="AlphaFoldDB" id="A0A2R6RVV6"/>
<dbReference type="EMBL" id="MLYV02000146">
    <property type="protein sequence ID" value="PSS34161.1"/>
    <property type="molecule type" value="Genomic_DNA"/>
</dbReference>
<feature type="transmembrane region" description="Helical" evidence="2">
    <location>
        <begin position="171"/>
        <end position="194"/>
    </location>
</feature>
<organism evidence="4 5">
    <name type="scientific">Hermanssonia centrifuga</name>
    <dbReference type="NCBI Taxonomy" id="98765"/>
    <lineage>
        <taxon>Eukaryota</taxon>
        <taxon>Fungi</taxon>
        <taxon>Dikarya</taxon>
        <taxon>Basidiomycota</taxon>
        <taxon>Agaricomycotina</taxon>
        <taxon>Agaricomycetes</taxon>
        <taxon>Polyporales</taxon>
        <taxon>Meruliaceae</taxon>
        <taxon>Hermanssonia</taxon>
    </lineage>
</organism>
<protein>
    <submittedName>
        <fullName evidence="4">Uncharacterized protein</fullName>
    </submittedName>
</protein>
<comment type="caution">
    <text evidence="4">The sequence shown here is derived from an EMBL/GenBank/DDBJ whole genome shotgun (WGS) entry which is preliminary data.</text>
</comment>
<keyword evidence="5" id="KW-1185">Reference proteome</keyword>
<feature type="chain" id="PRO_5015359183" evidence="3">
    <location>
        <begin position="19"/>
        <end position="495"/>
    </location>
</feature>
<accession>A0A2R6RVV6</accession>
<keyword evidence="2" id="KW-1133">Transmembrane helix</keyword>
<feature type="compositionally biased region" description="Polar residues" evidence="1">
    <location>
        <begin position="138"/>
        <end position="147"/>
    </location>
</feature>
<keyword evidence="2" id="KW-0812">Transmembrane</keyword>
<sequence length="495" mass="53522">MTVTILASISLLALVVTAHPLLPTSDDVPQLDKAPLAVQNAVQALFESRVGQSPECFSCEDEREVRIHVTSAEEQDAVLSALDDLDSIKAIVPLDLLNSHTDDEKNLYEILTGHKSASEGSLDDLDGGERLPEELTLTSDQVISPNSRTEDNQDGPASSHQITAVVKAPPLITLSLACLAAGLALGCIAGLLFVKYILRAYILDPEMALELLPRVEKHEFPTLQNDDEESGGYGGEKQGLLLLDVALPPQQSSIDSPIREEILTEKGLLDEPPCEEKYSSDEELNEKFHDAEELPFLSVDPPSAPVPQIVIHEHPDPDFIPLPLSLSRPVTPFFSPPPSPPRTPVHKPLQMREASPSPLAKPAWSIRAADAPALGLSSNSVSVRPSPHSSPAMRSVSLQPILVSRPSTPMLSIPGALAPDYEDENENAMMERPGGRRAYRAPVPELDIAFALQLRPGLGLGADPAWLVRFLMAMFGWMTVLIGGNKPRPARRAIA</sequence>
<evidence type="ECO:0000256" key="2">
    <source>
        <dbReference type="SAM" id="Phobius"/>
    </source>
</evidence>